<evidence type="ECO:0000256" key="2">
    <source>
        <dbReference type="SAM" id="SignalP"/>
    </source>
</evidence>
<dbReference type="OrthoDB" id="2212559at2"/>
<dbReference type="AlphaFoldDB" id="A0A4V0H9H4"/>
<evidence type="ECO:0000313" key="4">
    <source>
        <dbReference type="Proteomes" id="UP000306241"/>
    </source>
</evidence>
<feature type="signal peptide" evidence="2">
    <location>
        <begin position="1"/>
        <end position="21"/>
    </location>
</feature>
<dbReference type="RefSeq" id="WP_138083625.1">
    <property type="nucleotide sequence ID" value="NZ_LR594052.1"/>
</dbReference>
<dbReference type="Proteomes" id="UP000306241">
    <property type="component" value="Chromosome"/>
</dbReference>
<keyword evidence="1" id="KW-0472">Membrane</keyword>
<protein>
    <submittedName>
        <fullName evidence="3">Lipoprotein involved in the synthesis of group B streptococcal carboyhdrate antigen</fullName>
    </submittedName>
</protein>
<accession>A0A4V0H9H4</accession>
<keyword evidence="2" id="KW-0732">Signal</keyword>
<dbReference type="EMBL" id="LR594052">
    <property type="protein sequence ID" value="VTT44453.1"/>
    <property type="molecule type" value="Genomic_DNA"/>
</dbReference>
<organism evidence="3 4">
    <name type="scientific">Streptococcus porcinus</name>
    <dbReference type="NCBI Taxonomy" id="1340"/>
    <lineage>
        <taxon>Bacteria</taxon>
        <taxon>Bacillati</taxon>
        <taxon>Bacillota</taxon>
        <taxon>Bacilli</taxon>
        <taxon>Lactobacillales</taxon>
        <taxon>Streptococcaceae</taxon>
        <taxon>Streptococcus</taxon>
    </lineage>
</organism>
<keyword evidence="1" id="KW-1133">Transmembrane helix</keyword>
<evidence type="ECO:0000256" key="1">
    <source>
        <dbReference type="SAM" id="Phobius"/>
    </source>
</evidence>
<reference evidence="3 4" key="1">
    <citation type="submission" date="2019-05" db="EMBL/GenBank/DDBJ databases">
        <authorList>
            <consortium name="Pathogen Informatics"/>
        </authorList>
    </citation>
    <scope>NUCLEOTIDE SEQUENCE [LARGE SCALE GENOMIC DNA]</scope>
    <source>
        <strain evidence="3 4">NCTC10924</strain>
    </source>
</reference>
<proteinExistence type="predicted"/>
<name>A0A4V0H9H4_STRPO</name>
<sequence>MTKKILIVVTFLLLLTGCKKSSNSENTYKKVDITAYYHYNNQPMQGIHVAVFNYETAYRKIRSGKFNTSDFSHYTLDSVRKKYDVYDSKVNLGDYQFGQGIKHNDAEAKAIIKILFENSLDYLTFMNGLKKEVFLSNPENTRYKFSNQSGKLIGNVESGLSILRDTTGSKDYRLVRLTNNSTVYLGNSRPNKKPILLNGKQKLSGISADLGEEITYEIPITSRKMLIRLSPNFVIDSANHHYQEKIDPIITKKSDKGKLTDSKYSPTIVNGQISYRIGKENPDKNDLDIMDKEVTLALSKLYAIKSLNFNFEKNTKDKLIIKGHVSSRVNYKLPLILEKPNDQTSHMEKSFEVYNTKSSQGIFVLDENGGILTPQIRSYGINFVTNNQKTNKPISGIQFILGRIRKGKVEVLETNKETTFWTNTHLNQIEFIKKISCFQPFLISGERFTYVDGNVRDIPINYDFWVFNKKEQKKDNEPLYKIRGLSDRYKYFIIPQQNEKREVNNKKPIYFKVNGNSISSARITNYEVNGFVSDFKYDDQEYNAIPVKNKGQKSVHHLNPIYKVVGLLVVVIISYIVVIIFFIKKT</sequence>
<evidence type="ECO:0000313" key="3">
    <source>
        <dbReference type="EMBL" id="VTT44453.1"/>
    </source>
</evidence>
<dbReference type="PROSITE" id="PS51257">
    <property type="entry name" value="PROKAR_LIPOPROTEIN"/>
    <property type="match status" value="1"/>
</dbReference>
<feature type="chain" id="PRO_5039672460" evidence="2">
    <location>
        <begin position="22"/>
        <end position="586"/>
    </location>
</feature>
<keyword evidence="3" id="KW-0449">Lipoprotein</keyword>
<feature type="transmembrane region" description="Helical" evidence="1">
    <location>
        <begin position="561"/>
        <end position="583"/>
    </location>
</feature>
<keyword evidence="1" id="KW-0812">Transmembrane</keyword>
<gene>
    <name evidence="3" type="ORF">NCTC10924_01126</name>
</gene>